<feature type="transmembrane region" description="Helical" evidence="1">
    <location>
        <begin position="139"/>
        <end position="160"/>
    </location>
</feature>
<name>A0A081L7Z4_9BACI</name>
<proteinExistence type="predicted"/>
<accession>A0A081L7Z4</accession>
<sequence>MNNTLSLLWMKSQRRLISKNQEKKMPFLILLIFIAAIGFQLSAVSSMGDWNAQVAGWIIVFLFVLYTGFGLFSNRLPSQMNDIIWLYGNGASLWTVVMSVCVYHIFWRGALLMISAVSADILLFCLTQQYPFLLGKSLILTGLLCMTETWMLAVSCARTIQVYKRMLLLGFVLIFCCFALLVLNQLMMKQSSLMNIADSFMFQVGRMIEEFSFLSLLIFLGVMTLSLTMMYRASHRLEMKETLVKEAAFWEEFEGRQIHSNPMDAKKGKTWWGLPTLTGSLAFLWLELLLMKKYVTFHLLSTMLLIGTYYVVISYFSDWLNLLLIVIGASVLLSSYYAGIVRHAQTGVLYLFPGALYQKILLLEVFQTFWLYAVYFISLLLFEIQDVLYWALFGGGVYIWFLAVRLFAFMQPLRREASLSLGIYYRSLLIATAISAVIIIGIHMFTNGWFTTIICLFTGFVFYVICYRWRRTH</sequence>
<keyword evidence="1" id="KW-1133">Transmembrane helix</keyword>
<keyword evidence="1" id="KW-0812">Transmembrane</keyword>
<keyword evidence="1" id="KW-0472">Membrane</keyword>
<feature type="transmembrane region" description="Helical" evidence="1">
    <location>
        <begin position="84"/>
        <end position="105"/>
    </location>
</feature>
<feature type="transmembrane region" description="Helical" evidence="1">
    <location>
        <begin position="53"/>
        <end position="72"/>
    </location>
</feature>
<protein>
    <submittedName>
        <fullName evidence="2">ABC transporter permease</fullName>
    </submittedName>
</protein>
<dbReference type="InterPro" id="IPR030920">
    <property type="entry name" value="SkfF"/>
</dbReference>
<evidence type="ECO:0000313" key="3">
    <source>
        <dbReference type="Proteomes" id="UP000028091"/>
    </source>
</evidence>
<feature type="transmembrane region" description="Helical" evidence="1">
    <location>
        <begin position="361"/>
        <end position="382"/>
    </location>
</feature>
<comment type="caution">
    <text evidence="2">The sequence shown here is derived from an EMBL/GenBank/DDBJ whole genome shotgun (WGS) entry which is preliminary data.</text>
</comment>
<dbReference type="eggNOG" id="ENOG503383K">
    <property type="taxonomic scope" value="Bacteria"/>
</dbReference>
<evidence type="ECO:0000256" key="1">
    <source>
        <dbReference type="SAM" id="Phobius"/>
    </source>
</evidence>
<feature type="transmembrane region" description="Helical" evidence="1">
    <location>
        <begin position="322"/>
        <end position="340"/>
    </location>
</feature>
<evidence type="ECO:0000313" key="2">
    <source>
        <dbReference type="EMBL" id="KEP25370.1"/>
    </source>
</evidence>
<dbReference type="RefSeq" id="WP_034324076.1">
    <property type="nucleotide sequence ID" value="NZ_JBCMYH010000024.1"/>
</dbReference>
<feature type="transmembrane region" description="Helical" evidence="1">
    <location>
        <begin position="423"/>
        <end position="442"/>
    </location>
</feature>
<feature type="transmembrane region" description="Helical" evidence="1">
    <location>
        <begin position="448"/>
        <end position="467"/>
    </location>
</feature>
<feature type="transmembrane region" description="Helical" evidence="1">
    <location>
        <begin position="388"/>
        <end position="411"/>
    </location>
</feature>
<organism evidence="2 3">
    <name type="scientific">Bacillus zhangzhouensis</name>
    <dbReference type="NCBI Taxonomy" id="1178540"/>
    <lineage>
        <taxon>Bacteria</taxon>
        <taxon>Bacillati</taxon>
        <taxon>Bacillota</taxon>
        <taxon>Bacilli</taxon>
        <taxon>Bacillales</taxon>
        <taxon>Bacillaceae</taxon>
        <taxon>Bacillus</taxon>
    </lineage>
</organism>
<gene>
    <name evidence="2" type="ORF">BA70_09195</name>
</gene>
<feature type="transmembrane region" description="Helical" evidence="1">
    <location>
        <begin position="166"/>
        <end position="184"/>
    </location>
</feature>
<dbReference type="OrthoDB" id="2928291at2"/>
<dbReference type="EMBL" id="JOTP01000024">
    <property type="protein sequence ID" value="KEP25370.1"/>
    <property type="molecule type" value="Genomic_DNA"/>
</dbReference>
<keyword evidence="3" id="KW-1185">Reference proteome</keyword>
<reference evidence="2 3" key="1">
    <citation type="submission" date="2012-09" db="EMBL/GenBank/DDBJ databases">
        <title>Genome Sequence of Bacillus sp. DW5-4.</title>
        <authorList>
            <person name="Lai Q."/>
            <person name="Liu Y."/>
            <person name="Shao Z."/>
        </authorList>
    </citation>
    <scope>NUCLEOTIDE SEQUENCE [LARGE SCALE GENOMIC DNA]</scope>
    <source>
        <strain evidence="2 3">DW5-4</strain>
    </source>
</reference>
<dbReference type="Proteomes" id="UP000028091">
    <property type="component" value="Unassembled WGS sequence"/>
</dbReference>
<feature type="transmembrane region" description="Helical" evidence="1">
    <location>
        <begin position="211"/>
        <end position="231"/>
    </location>
</feature>
<feature type="transmembrane region" description="Helical" evidence="1">
    <location>
        <begin position="297"/>
        <end position="316"/>
    </location>
</feature>
<dbReference type="NCBIfam" id="TIGR04405">
    <property type="entry name" value="SkfF"/>
    <property type="match status" value="1"/>
</dbReference>
<dbReference type="AlphaFoldDB" id="A0A081L7Z4"/>